<evidence type="ECO:0000313" key="1">
    <source>
        <dbReference type="EMBL" id="SEN30653.1"/>
    </source>
</evidence>
<organism evidence="1 2">
    <name type="scientific">Peptostreptococcus russellii</name>
    <dbReference type="NCBI Taxonomy" id="215200"/>
    <lineage>
        <taxon>Bacteria</taxon>
        <taxon>Bacillati</taxon>
        <taxon>Bacillota</taxon>
        <taxon>Clostridia</taxon>
        <taxon>Peptostreptococcales</taxon>
        <taxon>Peptostreptococcaceae</taxon>
        <taxon>Peptostreptococcus</taxon>
    </lineage>
</organism>
<dbReference type="Pfam" id="PF02620">
    <property type="entry name" value="YceD"/>
    <property type="match status" value="1"/>
</dbReference>
<dbReference type="STRING" id="215200.SAMN05216454_102110"/>
<dbReference type="EMBL" id="FODF01000002">
    <property type="protein sequence ID" value="SEN30653.1"/>
    <property type="molecule type" value="Genomic_DNA"/>
</dbReference>
<evidence type="ECO:0000313" key="2">
    <source>
        <dbReference type="Proteomes" id="UP000199512"/>
    </source>
</evidence>
<evidence type="ECO:0008006" key="3">
    <source>
        <dbReference type="Google" id="ProtNLM"/>
    </source>
</evidence>
<reference evidence="1 2" key="1">
    <citation type="submission" date="2016-10" db="EMBL/GenBank/DDBJ databases">
        <authorList>
            <person name="de Groot N.N."/>
        </authorList>
    </citation>
    <scope>NUCLEOTIDE SEQUENCE [LARGE SCALE GENOMIC DNA]</scope>
    <source>
        <strain evidence="1 2">Calf135</strain>
    </source>
</reference>
<protein>
    <recommendedName>
        <fullName evidence="3">DNA-binding protein</fullName>
    </recommendedName>
</protein>
<proteinExistence type="predicted"/>
<name>A0A1H8FFZ0_9FIRM</name>
<dbReference type="PANTHER" id="PTHR34374">
    <property type="entry name" value="LARGE RIBOSOMAL RNA SUBUNIT ACCUMULATION PROTEIN YCED HOMOLOG 1, CHLOROPLASTIC"/>
    <property type="match status" value="1"/>
</dbReference>
<sequence length="172" mass="19621">MKLNIESLYNKEIRSKDFDLSENVSSFEFSGVEYKLVSPVHLSGQISKAGQNFLLKAKVEFVFLGSCNRCLADVKVPVEYNIEAYLMREEYDESEFEDVDVFEIDSSEVNLMEIIESTLCFNMPQRILCSEYCKGICSGCGVNLNTEDCKCEDSIDVDDIDPRFAKLKELLK</sequence>
<dbReference type="InterPro" id="IPR003772">
    <property type="entry name" value="YceD"/>
</dbReference>
<dbReference type="PANTHER" id="PTHR34374:SF1">
    <property type="entry name" value="LARGE RIBOSOMAL RNA SUBUNIT ACCUMULATION PROTEIN YCED HOMOLOG 1, CHLOROPLASTIC"/>
    <property type="match status" value="1"/>
</dbReference>
<dbReference type="AlphaFoldDB" id="A0A1H8FFZ0"/>
<dbReference type="OrthoDB" id="9790372at2"/>
<accession>A0A1H8FFZ0</accession>
<dbReference type="RefSeq" id="WP_091974052.1">
    <property type="nucleotide sequence ID" value="NZ_CAUWDX010000008.1"/>
</dbReference>
<dbReference type="Proteomes" id="UP000199512">
    <property type="component" value="Unassembled WGS sequence"/>
</dbReference>
<gene>
    <name evidence="1" type="ORF">SAMN05216454_102110</name>
</gene>
<keyword evidence="2" id="KW-1185">Reference proteome</keyword>